<organism evidence="4 5">
    <name type="scientific">Prorocentrum cordatum</name>
    <dbReference type="NCBI Taxonomy" id="2364126"/>
    <lineage>
        <taxon>Eukaryota</taxon>
        <taxon>Sar</taxon>
        <taxon>Alveolata</taxon>
        <taxon>Dinophyceae</taxon>
        <taxon>Prorocentrales</taxon>
        <taxon>Prorocentraceae</taxon>
        <taxon>Prorocentrum</taxon>
    </lineage>
</organism>
<dbReference type="Gene3D" id="3.30.70.330">
    <property type="match status" value="2"/>
</dbReference>
<feature type="region of interest" description="Disordered" evidence="2">
    <location>
        <begin position="198"/>
        <end position="235"/>
    </location>
</feature>
<dbReference type="EMBL" id="CAUYUJ010016692">
    <property type="protein sequence ID" value="CAK0867873.1"/>
    <property type="molecule type" value="Genomic_DNA"/>
</dbReference>
<evidence type="ECO:0000256" key="2">
    <source>
        <dbReference type="SAM" id="MobiDB-lite"/>
    </source>
</evidence>
<dbReference type="PROSITE" id="PS50102">
    <property type="entry name" value="RRM"/>
    <property type="match status" value="1"/>
</dbReference>
<dbReference type="InterPro" id="IPR053260">
    <property type="entry name" value="hnRNP"/>
</dbReference>
<dbReference type="InterPro" id="IPR012677">
    <property type="entry name" value="Nucleotide-bd_a/b_plait_sf"/>
</dbReference>
<accession>A0ABN9V796</accession>
<evidence type="ECO:0000313" key="5">
    <source>
        <dbReference type="Proteomes" id="UP001189429"/>
    </source>
</evidence>
<name>A0ABN9V796_9DINO</name>
<comment type="caution">
    <text evidence="4">The sequence shown here is derived from an EMBL/GenBank/DDBJ whole genome shotgun (WGS) entry which is preliminary data.</text>
</comment>
<sequence>MPSVPGGATHKGICFVSFADPQSVQACLAHQPHEVNGCHVVVDVAAPRGAPQQQRGMMPMQQAPQLQYAQQPARQAQYVQQPVPQVRYVQQPAHHFKGGQAPQPRGGAYAGGAPQQVMVQQPMGQGVPAAGAVVPGRLFLTRVPLDVTTADLQAYFEQYGQLQDVFIPNGGKGIAFVSFADHNKAMEVLQTRQHIVKEGQSEPLNVEQARDRPSQPAFGKGGSGAPKGPQQYRPF</sequence>
<protein>
    <recommendedName>
        <fullName evidence="3">RRM domain-containing protein</fullName>
    </recommendedName>
</protein>
<evidence type="ECO:0000313" key="4">
    <source>
        <dbReference type="EMBL" id="CAK0867873.1"/>
    </source>
</evidence>
<dbReference type="Proteomes" id="UP001189429">
    <property type="component" value="Unassembled WGS sequence"/>
</dbReference>
<evidence type="ECO:0000259" key="3">
    <source>
        <dbReference type="PROSITE" id="PS50102"/>
    </source>
</evidence>
<gene>
    <name evidence="4" type="ORF">PCOR1329_LOCUS54711</name>
</gene>
<dbReference type="InterPro" id="IPR035979">
    <property type="entry name" value="RBD_domain_sf"/>
</dbReference>
<dbReference type="PANTHER" id="PTHR48035:SF2">
    <property type="entry name" value="RNA-BINDING REGION RNP-1 DOMAIN-CONTAINING PROTEIN"/>
    <property type="match status" value="1"/>
</dbReference>
<dbReference type="Pfam" id="PF00076">
    <property type="entry name" value="RRM_1"/>
    <property type="match status" value="1"/>
</dbReference>
<keyword evidence="5" id="KW-1185">Reference proteome</keyword>
<dbReference type="InterPro" id="IPR000504">
    <property type="entry name" value="RRM_dom"/>
</dbReference>
<feature type="domain" description="RRM" evidence="3">
    <location>
        <begin position="136"/>
        <end position="211"/>
    </location>
</feature>
<keyword evidence="1" id="KW-0694">RNA-binding</keyword>
<proteinExistence type="predicted"/>
<dbReference type="SMART" id="SM00360">
    <property type="entry name" value="RRM"/>
    <property type="match status" value="1"/>
</dbReference>
<reference evidence="4" key="1">
    <citation type="submission" date="2023-10" db="EMBL/GenBank/DDBJ databases">
        <authorList>
            <person name="Chen Y."/>
            <person name="Shah S."/>
            <person name="Dougan E. K."/>
            <person name="Thang M."/>
            <person name="Chan C."/>
        </authorList>
    </citation>
    <scope>NUCLEOTIDE SEQUENCE [LARGE SCALE GENOMIC DNA]</scope>
</reference>
<evidence type="ECO:0000256" key="1">
    <source>
        <dbReference type="PROSITE-ProRule" id="PRU00176"/>
    </source>
</evidence>
<dbReference type="SUPFAM" id="SSF54928">
    <property type="entry name" value="RNA-binding domain, RBD"/>
    <property type="match status" value="1"/>
</dbReference>
<dbReference type="PANTHER" id="PTHR48035">
    <property type="entry name" value="HETEROGENEOUS NUCLEAR RIBONUCLEOPROTEIN 1"/>
    <property type="match status" value="1"/>
</dbReference>